<accession>A0A370Q9R8</accession>
<dbReference type="SUPFAM" id="SSF55298">
    <property type="entry name" value="YjgF-like"/>
    <property type="match status" value="1"/>
</dbReference>
<protein>
    <submittedName>
        <fullName evidence="1">Reactive intermediate/imine deaminase</fullName>
    </submittedName>
</protein>
<dbReference type="OrthoDB" id="9803101at2"/>
<name>A0A370Q9R8_9GAMM</name>
<evidence type="ECO:0000313" key="2">
    <source>
        <dbReference type="Proteomes" id="UP000254848"/>
    </source>
</evidence>
<dbReference type="AlphaFoldDB" id="A0A370Q9R8"/>
<proteinExistence type="predicted"/>
<dbReference type="CDD" id="cd00448">
    <property type="entry name" value="YjgF_YER057c_UK114_family"/>
    <property type="match status" value="1"/>
</dbReference>
<dbReference type="RefSeq" id="WP_115460090.1">
    <property type="nucleotide sequence ID" value="NZ_QRAP01000012.1"/>
</dbReference>
<reference evidence="1 2" key="1">
    <citation type="submission" date="2018-07" db="EMBL/GenBank/DDBJ databases">
        <title>Genomic Encyclopedia of Type Strains, Phase IV (KMG-IV): sequencing the most valuable type-strain genomes for metagenomic binning, comparative biology and taxonomic classification.</title>
        <authorList>
            <person name="Goeker M."/>
        </authorList>
    </citation>
    <scope>NUCLEOTIDE SEQUENCE [LARGE SCALE GENOMIC DNA]</scope>
    <source>
        <strain evidence="1 2">DSM 103736</strain>
    </source>
</reference>
<organism evidence="1 2">
    <name type="scientific">Enterobacillus tribolii</name>
    <dbReference type="NCBI Taxonomy" id="1487935"/>
    <lineage>
        <taxon>Bacteria</taxon>
        <taxon>Pseudomonadati</taxon>
        <taxon>Pseudomonadota</taxon>
        <taxon>Gammaproteobacteria</taxon>
        <taxon>Enterobacterales</taxon>
        <taxon>Hafniaceae</taxon>
        <taxon>Enterobacillus</taxon>
    </lineage>
</organism>
<dbReference type="Gene3D" id="3.30.1330.40">
    <property type="entry name" value="RutC-like"/>
    <property type="match status" value="1"/>
</dbReference>
<dbReference type="Proteomes" id="UP000254848">
    <property type="component" value="Unassembled WGS sequence"/>
</dbReference>
<keyword evidence="2" id="KW-1185">Reference proteome</keyword>
<dbReference type="Pfam" id="PF01042">
    <property type="entry name" value="Ribonuc_L-PSP"/>
    <property type="match status" value="1"/>
</dbReference>
<gene>
    <name evidence="1" type="ORF">C8D90_11214</name>
</gene>
<dbReference type="PANTHER" id="PTHR11803:SF39">
    <property type="entry name" value="2-IMINOBUTANOATE_2-IMINOPROPANOATE DEAMINASE"/>
    <property type="match status" value="1"/>
</dbReference>
<evidence type="ECO:0000313" key="1">
    <source>
        <dbReference type="EMBL" id="RDK85093.1"/>
    </source>
</evidence>
<dbReference type="GO" id="GO:0005829">
    <property type="term" value="C:cytosol"/>
    <property type="evidence" value="ECO:0007669"/>
    <property type="project" value="TreeGrafter"/>
</dbReference>
<sequence length="123" mass="12899">MKAIFSPRLPPPAGHYSPAMQSGNTLFISGQLPINAEVTQPAGDLAAQAAVVFANIDALLEAAGTTNANLVNVQVYLADVALWPELNRLYAAWLGDHRPARTVVPCPALHYGALLEVSAVAAL</sequence>
<dbReference type="GO" id="GO:0019239">
    <property type="term" value="F:deaminase activity"/>
    <property type="evidence" value="ECO:0007669"/>
    <property type="project" value="TreeGrafter"/>
</dbReference>
<dbReference type="InterPro" id="IPR035959">
    <property type="entry name" value="RutC-like_sf"/>
</dbReference>
<dbReference type="EMBL" id="QRAP01000012">
    <property type="protein sequence ID" value="RDK85093.1"/>
    <property type="molecule type" value="Genomic_DNA"/>
</dbReference>
<dbReference type="InterPro" id="IPR006175">
    <property type="entry name" value="YjgF/YER057c/UK114"/>
</dbReference>
<comment type="caution">
    <text evidence="1">The sequence shown here is derived from an EMBL/GenBank/DDBJ whole genome shotgun (WGS) entry which is preliminary data.</text>
</comment>
<dbReference type="PANTHER" id="PTHR11803">
    <property type="entry name" value="2-IMINOBUTANOATE/2-IMINOPROPANOATE DEAMINASE RIDA"/>
    <property type="match status" value="1"/>
</dbReference>